<evidence type="ECO:0000256" key="1">
    <source>
        <dbReference type="ARBA" id="ARBA00001936"/>
    </source>
</evidence>
<evidence type="ECO:0000256" key="15">
    <source>
        <dbReference type="ARBA" id="ARBA00023204"/>
    </source>
</evidence>
<feature type="compositionally biased region" description="Basic and acidic residues" evidence="22">
    <location>
        <begin position="1133"/>
        <end position="1149"/>
    </location>
</feature>
<reference evidence="26" key="1">
    <citation type="submission" date="2024-02" db="UniProtKB">
        <authorList>
            <consortium name="WormBaseParasite"/>
        </authorList>
    </citation>
    <scope>IDENTIFICATION</scope>
</reference>
<dbReference type="Pfam" id="PF00076">
    <property type="entry name" value="RRM_1"/>
    <property type="match status" value="1"/>
</dbReference>
<name>A0AAF5DDS1_STRER</name>
<comment type="similarity">
    <text evidence="4 21">Belongs to the MRE11/RAD32 family.</text>
</comment>
<dbReference type="AlphaFoldDB" id="A0AAF5DDS1"/>
<keyword evidence="16 21" id="KW-0464">Manganese</keyword>
<dbReference type="GO" id="GO:0000724">
    <property type="term" value="P:double-strand break repair via homologous recombination"/>
    <property type="evidence" value="ECO:0007669"/>
    <property type="project" value="TreeGrafter"/>
</dbReference>
<dbReference type="Gene3D" id="3.30.300.20">
    <property type="match status" value="1"/>
</dbReference>
<dbReference type="GO" id="GO:0008296">
    <property type="term" value="F:3'-5'-DNA exonuclease activity"/>
    <property type="evidence" value="ECO:0007669"/>
    <property type="project" value="InterPro"/>
</dbReference>
<dbReference type="GO" id="GO:0006303">
    <property type="term" value="P:double-strand break repair via nonhomologous end joining"/>
    <property type="evidence" value="ECO:0007669"/>
    <property type="project" value="TreeGrafter"/>
</dbReference>
<dbReference type="GO" id="GO:0031573">
    <property type="term" value="P:mitotic intra-S DNA damage checkpoint signaling"/>
    <property type="evidence" value="ECO:0007669"/>
    <property type="project" value="TreeGrafter"/>
</dbReference>
<evidence type="ECO:0000256" key="19">
    <source>
        <dbReference type="ARBA" id="ARBA00023274"/>
    </source>
</evidence>
<keyword evidence="8" id="KW-0479">Metal-binding</keyword>
<keyword evidence="9 21" id="KW-0255">Endonuclease</keyword>
<dbReference type="Proteomes" id="UP000035681">
    <property type="component" value="Unplaced"/>
</dbReference>
<feature type="region of interest" description="Disordered" evidence="22">
    <location>
        <begin position="253"/>
        <end position="272"/>
    </location>
</feature>
<evidence type="ECO:0000256" key="4">
    <source>
        <dbReference type="ARBA" id="ARBA00009028"/>
    </source>
</evidence>
<evidence type="ECO:0000256" key="8">
    <source>
        <dbReference type="ARBA" id="ARBA00022723"/>
    </source>
</evidence>
<evidence type="ECO:0000256" key="5">
    <source>
        <dbReference type="ARBA" id="ARBA00010761"/>
    </source>
</evidence>
<dbReference type="FunFam" id="3.30.1140.32:FF:000004">
    <property type="entry name" value="40S ribosomal protein S3"/>
    <property type="match status" value="1"/>
</dbReference>
<dbReference type="InterPro" id="IPR005703">
    <property type="entry name" value="Ribosomal_uS3_euk/arc"/>
</dbReference>
<accession>A0AAF5DDS1</accession>
<feature type="compositionally biased region" description="Pro residues" evidence="22">
    <location>
        <begin position="263"/>
        <end position="272"/>
    </location>
</feature>
<dbReference type="GO" id="GO:0000723">
    <property type="term" value="P:telomere maintenance"/>
    <property type="evidence" value="ECO:0007669"/>
    <property type="project" value="TreeGrafter"/>
</dbReference>
<keyword evidence="18 21" id="KW-0469">Meiosis</keyword>
<dbReference type="InterPro" id="IPR036419">
    <property type="entry name" value="Ribosomal_S3_C_sf"/>
</dbReference>
<evidence type="ECO:0000256" key="17">
    <source>
        <dbReference type="ARBA" id="ARBA00023242"/>
    </source>
</evidence>
<evidence type="ECO:0000259" key="24">
    <source>
        <dbReference type="PROSITE" id="PS50823"/>
    </source>
</evidence>
<dbReference type="GO" id="GO:0007095">
    <property type="term" value="P:mitotic G2 DNA damage checkpoint signaling"/>
    <property type="evidence" value="ECO:0007669"/>
    <property type="project" value="TreeGrafter"/>
</dbReference>
<dbReference type="InterPro" id="IPR012677">
    <property type="entry name" value="Nucleotide-bd_a/b_plait_sf"/>
</dbReference>
<evidence type="ECO:0000259" key="23">
    <source>
        <dbReference type="PROSITE" id="PS50102"/>
    </source>
</evidence>
<keyword evidence="19" id="KW-0687">Ribonucleoprotein</keyword>
<keyword evidence="17 21" id="KW-0539">Nucleus</keyword>
<dbReference type="InterPro" id="IPR001351">
    <property type="entry name" value="Ribosomal_uS3_C"/>
</dbReference>
<dbReference type="GO" id="GO:0097552">
    <property type="term" value="P:mitochondrial double-strand break repair via homologous recombination"/>
    <property type="evidence" value="ECO:0007669"/>
    <property type="project" value="TreeGrafter"/>
</dbReference>
<dbReference type="SMART" id="SM01347">
    <property type="entry name" value="Mre11_DNA_bind"/>
    <property type="match status" value="1"/>
</dbReference>
<dbReference type="InterPro" id="IPR007281">
    <property type="entry name" value="Mre11_DNA-bd"/>
</dbReference>
<dbReference type="NCBIfam" id="TIGR00583">
    <property type="entry name" value="mre11"/>
    <property type="match status" value="1"/>
</dbReference>
<dbReference type="CDD" id="cd00840">
    <property type="entry name" value="MPP_Mre11_N"/>
    <property type="match status" value="1"/>
</dbReference>
<comment type="similarity">
    <text evidence="5">Belongs to the universal ribosomal protein uS3 family.</text>
</comment>
<evidence type="ECO:0000256" key="20">
    <source>
        <dbReference type="PROSITE-ProRule" id="PRU00118"/>
    </source>
</evidence>
<feature type="domain" description="RRM" evidence="23">
    <location>
        <begin position="118"/>
        <end position="199"/>
    </location>
</feature>
<dbReference type="InterPro" id="IPR000504">
    <property type="entry name" value="RRM_dom"/>
</dbReference>
<dbReference type="NCBIfam" id="TIGR01008">
    <property type="entry name" value="uS3_euk_arch"/>
    <property type="match status" value="1"/>
</dbReference>
<dbReference type="Gene3D" id="3.30.110.110">
    <property type="entry name" value="Mre11, capping domain"/>
    <property type="match status" value="1"/>
</dbReference>
<dbReference type="InterPro" id="IPR004044">
    <property type="entry name" value="KH_dom_type_2"/>
</dbReference>
<feature type="compositionally biased region" description="Polar residues" evidence="22">
    <location>
        <begin position="253"/>
        <end position="262"/>
    </location>
</feature>
<keyword evidence="14" id="KW-0689">Ribosomal protein</keyword>
<dbReference type="FunFam" id="3.30.300.20:FF:000006">
    <property type="entry name" value="40S ribosomal protein S3"/>
    <property type="match status" value="1"/>
</dbReference>
<evidence type="ECO:0000256" key="3">
    <source>
        <dbReference type="ARBA" id="ARBA00004286"/>
    </source>
</evidence>
<dbReference type="GO" id="GO:0030870">
    <property type="term" value="C:Mre11 complex"/>
    <property type="evidence" value="ECO:0007669"/>
    <property type="project" value="InterPro"/>
</dbReference>
<dbReference type="SUPFAM" id="SSF56300">
    <property type="entry name" value="Metallo-dependent phosphatases"/>
    <property type="match status" value="1"/>
</dbReference>
<feature type="region of interest" description="Disordered" evidence="22">
    <location>
        <begin position="1123"/>
        <end position="1149"/>
    </location>
</feature>
<dbReference type="PANTHER" id="PTHR10139">
    <property type="entry name" value="DOUBLE-STRAND BREAK REPAIR PROTEIN MRE11"/>
    <property type="match status" value="1"/>
</dbReference>
<evidence type="ECO:0000256" key="21">
    <source>
        <dbReference type="RuleBase" id="RU003447"/>
    </source>
</evidence>
<dbReference type="SUPFAM" id="SSF54814">
    <property type="entry name" value="Prokaryotic type KH domain (KH-domain type II)"/>
    <property type="match status" value="1"/>
</dbReference>
<dbReference type="NCBIfam" id="NF003219">
    <property type="entry name" value="PRK04191.1"/>
    <property type="match status" value="1"/>
</dbReference>
<keyword evidence="11 21" id="KW-0378">Hydrolase</keyword>
<evidence type="ECO:0000313" key="25">
    <source>
        <dbReference type="Proteomes" id="UP000035681"/>
    </source>
</evidence>
<keyword evidence="10 21" id="KW-0227">DNA damage</keyword>
<dbReference type="Gene3D" id="3.60.21.10">
    <property type="match status" value="1"/>
</dbReference>
<dbReference type="InterPro" id="IPR003701">
    <property type="entry name" value="Mre11"/>
</dbReference>
<evidence type="ECO:0000256" key="12">
    <source>
        <dbReference type="ARBA" id="ARBA00022839"/>
    </source>
</evidence>
<keyword evidence="6" id="KW-0158">Chromosome</keyword>
<evidence type="ECO:0000313" key="26">
    <source>
        <dbReference type="WBParaSite" id="TCONS_00010982.p1"/>
    </source>
</evidence>
<dbReference type="PROSITE" id="PS50102">
    <property type="entry name" value="RRM"/>
    <property type="match status" value="1"/>
</dbReference>
<dbReference type="WBParaSite" id="TCONS_00010982.p1">
    <property type="protein sequence ID" value="TCONS_00010982.p1"/>
    <property type="gene ID" value="XLOC_004887"/>
</dbReference>
<protein>
    <submittedName>
        <fullName evidence="26">RRM domain-containing protein</fullName>
    </submittedName>
</protein>
<feature type="domain" description="KH type-2" evidence="24">
    <location>
        <begin position="930"/>
        <end position="1001"/>
    </location>
</feature>
<dbReference type="InterPro" id="IPR035979">
    <property type="entry name" value="RBD_domain_sf"/>
</dbReference>
<dbReference type="PROSITE" id="PS50823">
    <property type="entry name" value="KH_TYPE_2"/>
    <property type="match status" value="1"/>
</dbReference>
<dbReference type="Gene3D" id="3.30.70.330">
    <property type="match status" value="1"/>
</dbReference>
<evidence type="ECO:0000256" key="2">
    <source>
        <dbReference type="ARBA" id="ARBA00004123"/>
    </source>
</evidence>
<dbReference type="InterPro" id="IPR029052">
    <property type="entry name" value="Metallo-depent_PP-like"/>
</dbReference>
<keyword evidence="15 21" id="KW-0234">DNA repair</keyword>
<evidence type="ECO:0000256" key="10">
    <source>
        <dbReference type="ARBA" id="ARBA00022763"/>
    </source>
</evidence>
<dbReference type="InterPro" id="IPR038487">
    <property type="entry name" value="Mre11_capping_dom"/>
</dbReference>
<dbReference type="GO" id="GO:0003735">
    <property type="term" value="F:structural constituent of ribosome"/>
    <property type="evidence" value="ECO:0007669"/>
    <property type="project" value="InterPro"/>
</dbReference>
<dbReference type="InterPro" id="IPR009019">
    <property type="entry name" value="KH_sf_prok-type"/>
</dbReference>
<evidence type="ECO:0000256" key="6">
    <source>
        <dbReference type="ARBA" id="ARBA00022454"/>
    </source>
</evidence>
<evidence type="ECO:0000256" key="7">
    <source>
        <dbReference type="ARBA" id="ARBA00022722"/>
    </source>
</evidence>
<dbReference type="GO" id="GO:0015935">
    <property type="term" value="C:small ribosomal subunit"/>
    <property type="evidence" value="ECO:0007669"/>
    <property type="project" value="InterPro"/>
</dbReference>
<dbReference type="Pfam" id="PF04152">
    <property type="entry name" value="Mre11_DNA_bind"/>
    <property type="match status" value="1"/>
</dbReference>
<evidence type="ECO:0000256" key="18">
    <source>
        <dbReference type="ARBA" id="ARBA00023254"/>
    </source>
</evidence>
<dbReference type="GO" id="GO:0042138">
    <property type="term" value="P:meiotic DNA double-strand break formation"/>
    <property type="evidence" value="ECO:0007669"/>
    <property type="project" value="TreeGrafter"/>
</dbReference>
<evidence type="ECO:0000256" key="13">
    <source>
        <dbReference type="ARBA" id="ARBA00022884"/>
    </source>
</evidence>
<dbReference type="GO" id="GO:0003723">
    <property type="term" value="F:RNA binding"/>
    <property type="evidence" value="ECO:0007669"/>
    <property type="project" value="UniProtKB-UniRule"/>
</dbReference>
<dbReference type="GO" id="GO:0006412">
    <property type="term" value="P:translation"/>
    <property type="evidence" value="ECO:0007669"/>
    <property type="project" value="InterPro"/>
</dbReference>
<sequence>MDPQENNIFNFLKKFNINISYENNSNSKDLFQPSISDNVKNSHVQLFDKNIQEQPILYLSNTNYEENDKRLIEQPFFDISNNQEMAGVVRHNLPCPPSNPTISYTNFHIETSVEIISNGIFVGGLNESIGEDDLTRLFQKYGKVLNSKIIRSSNNISKGYGFVTFVDDVSATKVKNLANQESNKFSIGGCTIIVKDARKKGIVRQVTRCAIPNFHISSPTENPASDVSQSICPDGEHQQVLSLQNDGLIRSQNSSSQQFITPPQTPTNVSPPLPPTFVPPFGYYQYPYQYSYNPYFQVNPPPYQIYQYTHVTHPHNYPYTQQYIINGNYGNEHEETPIVTMESDDEDIIIKNCSGAYSLNVIINLNCFIPIMRGEDTIIITLASDVHVGYGEKKPSRKNDSLATFEEVLSNARETDSDCILLGGDLFHENNPTREMQVAVTRLLRKYCIDSSKVCPLEFLSNPVENFEHSEFPVVNYKDPSLSISLPIFTIHGNHDDPSGTGLTALDLFHEAGYLNLFGKFKDIDNIVVNPILLKKGNTRVAIYGISSQRDDRLHRAFEEEKVFFKRPRDGNNWFNILVLHQNRPRRDFSRRTGAYIPDKFIPHFIDLVVWGHEHASIPEPELIERSTNGISHRFYVLQPGSTVATSLCDDECGQKHCFLLAINGTEFDTKPIRLETVRQMMIDSMILDVFPDRAKFAKTSVRPKDAIDEKLIRNKVCQMLEILSSSRLEKQPKLPLIRLKITYQDSFTCFPPINPKRFGSLFKEVVANPEDMFVVKVIKPKETNTAKQISKELETPKTFHDVSQVVENYFVNAKDGEDLEIVTEESLAKALLEYGTTEGTIESVNRAFTKSIDSQVDMLCKAIDENNSTISHHQLLTDMEKKFEEDIATFKRIRRQNVRRSFIIVKMAAVQQISKKKKAVADGVFKAELNKFLTKELAEDGYSGVEVRKAPSRTEIIIMATRTANVLGERGRRIRELTSLVQKRFDIPKGQVELYAEKVNKRGLCAVAQCESLRYKLIGGLAVRRACYGVMRFVMESGAQGCEIIVSGKLRGQRAKAMKFSDGIMIHSGQPVRDYCVSAIRHVEMKQGVIGIKVKIMLPHDPEGKYGPKNPLPDQIRIVEPKEEAFPPQPYSEHRQEPPVAVYEKEQQ</sequence>
<dbReference type="PANTHER" id="PTHR10139:SF1">
    <property type="entry name" value="DOUBLE-STRAND BREAK REPAIR PROTEIN MRE11"/>
    <property type="match status" value="1"/>
</dbReference>
<evidence type="ECO:0000256" key="14">
    <source>
        <dbReference type="ARBA" id="ARBA00022980"/>
    </source>
</evidence>
<dbReference type="Pfam" id="PF00149">
    <property type="entry name" value="Metallophos"/>
    <property type="match status" value="1"/>
</dbReference>
<dbReference type="SUPFAM" id="SSF54928">
    <property type="entry name" value="RNA-binding domain, RBD"/>
    <property type="match status" value="1"/>
</dbReference>
<keyword evidence="12 21" id="KW-0269">Exonuclease</keyword>
<keyword evidence="25" id="KW-1185">Reference proteome</keyword>
<keyword evidence="13 20" id="KW-0694">RNA-binding</keyword>
<dbReference type="Pfam" id="PF07650">
    <property type="entry name" value="KH_2"/>
    <property type="match status" value="1"/>
</dbReference>
<proteinExistence type="inferred from homology"/>
<evidence type="ECO:0000256" key="9">
    <source>
        <dbReference type="ARBA" id="ARBA00022759"/>
    </source>
</evidence>
<dbReference type="Gene3D" id="3.30.1140.32">
    <property type="entry name" value="Ribosomal protein S3, C-terminal domain"/>
    <property type="match status" value="1"/>
</dbReference>
<dbReference type="GO" id="GO:0000014">
    <property type="term" value="F:single-stranded DNA endodeoxyribonuclease activity"/>
    <property type="evidence" value="ECO:0007669"/>
    <property type="project" value="TreeGrafter"/>
</dbReference>
<dbReference type="InterPro" id="IPR015946">
    <property type="entry name" value="KH_dom-like_a/b"/>
</dbReference>
<dbReference type="InterPro" id="IPR004843">
    <property type="entry name" value="Calcineurin-like_PHP"/>
</dbReference>
<dbReference type="InterPro" id="IPR041796">
    <property type="entry name" value="Mre11_N"/>
</dbReference>
<dbReference type="SUPFAM" id="SSF54821">
    <property type="entry name" value="Ribosomal protein S3 C-terminal domain"/>
    <property type="match status" value="1"/>
</dbReference>
<evidence type="ECO:0000256" key="16">
    <source>
        <dbReference type="ARBA" id="ARBA00023211"/>
    </source>
</evidence>
<dbReference type="SMART" id="SM00360">
    <property type="entry name" value="RRM"/>
    <property type="match status" value="1"/>
</dbReference>
<organism evidence="25 26">
    <name type="scientific">Strongyloides stercoralis</name>
    <name type="common">Threadworm</name>
    <dbReference type="NCBI Taxonomy" id="6248"/>
    <lineage>
        <taxon>Eukaryota</taxon>
        <taxon>Metazoa</taxon>
        <taxon>Ecdysozoa</taxon>
        <taxon>Nematoda</taxon>
        <taxon>Chromadorea</taxon>
        <taxon>Rhabditida</taxon>
        <taxon>Tylenchina</taxon>
        <taxon>Panagrolaimomorpha</taxon>
        <taxon>Strongyloidoidea</taxon>
        <taxon>Strongyloididae</taxon>
        <taxon>Strongyloides</taxon>
    </lineage>
</organism>
<dbReference type="GO" id="GO:0030145">
    <property type="term" value="F:manganese ion binding"/>
    <property type="evidence" value="ECO:0007669"/>
    <property type="project" value="InterPro"/>
</dbReference>
<keyword evidence="7 21" id="KW-0540">Nuclease</keyword>
<dbReference type="CDD" id="cd02413">
    <property type="entry name" value="KH-II_40S_S3"/>
    <property type="match status" value="1"/>
</dbReference>
<dbReference type="GO" id="GO:0035861">
    <property type="term" value="C:site of double-strand break"/>
    <property type="evidence" value="ECO:0007669"/>
    <property type="project" value="TreeGrafter"/>
</dbReference>
<dbReference type="Pfam" id="PF00189">
    <property type="entry name" value="Ribosomal_S3_C"/>
    <property type="match status" value="1"/>
</dbReference>
<comment type="cofactor">
    <cofactor evidence="1">
        <name>Mn(2+)</name>
        <dbReference type="ChEBI" id="CHEBI:29035"/>
    </cofactor>
</comment>
<comment type="subcellular location">
    <subcellularLocation>
        <location evidence="3">Chromosome</location>
    </subcellularLocation>
    <subcellularLocation>
        <location evidence="2">Nucleus</location>
    </subcellularLocation>
</comment>
<evidence type="ECO:0000256" key="11">
    <source>
        <dbReference type="ARBA" id="ARBA00022801"/>
    </source>
</evidence>
<evidence type="ECO:0000256" key="22">
    <source>
        <dbReference type="SAM" id="MobiDB-lite"/>
    </source>
</evidence>